<protein>
    <submittedName>
        <fullName evidence="9">DarT ssDNA thymidine ADP-ribosyltransferase family protein</fullName>
    </submittedName>
</protein>
<comment type="similarity">
    <text evidence="6">Belongs to the DarT ADP-ribosyltransferase family.</text>
</comment>
<keyword evidence="5 6" id="KW-0238">DNA-binding</keyword>
<name>A0ABV6CCW7_9GAMM</name>
<keyword evidence="7" id="KW-0812">Transmembrane</keyword>
<feature type="transmembrane region" description="Helical" evidence="7">
    <location>
        <begin position="56"/>
        <end position="75"/>
    </location>
</feature>
<organism evidence="9 10">
    <name type="scientific">Thorsellia kenyensis</name>
    <dbReference type="NCBI Taxonomy" id="1549888"/>
    <lineage>
        <taxon>Bacteria</taxon>
        <taxon>Pseudomonadati</taxon>
        <taxon>Pseudomonadota</taxon>
        <taxon>Gammaproteobacteria</taxon>
        <taxon>Enterobacterales</taxon>
        <taxon>Thorselliaceae</taxon>
        <taxon>Thorsellia</taxon>
    </lineage>
</organism>
<evidence type="ECO:0000256" key="3">
    <source>
        <dbReference type="ARBA" id="ARBA00022679"/>
    </source>
</evidence>
<keyword evidence="4" id="KW-0548">Nucleotidyltransferase</keyword>
<dbReference type="EMBL" id="JBHLXE010000092">
    <property type="protein sequence ID" value="MFC0180136.1"/>
    <property type="molecule type" value="Genomic_DNA"/>
</dbReference>
<dbReference type="InterPro" id="IPR029494">
    <property type="entry name" value="DarT"/>
</dbReference>
<reference evidence="9 10" key="1">
    <citation type="submission" date="2024-09" db="EMBL/GenBank/DDBJ databases">
        <authorList>
            <person name="Sun Q."/>
            <person name="Mori K."/>
        </authorList>
    </citation>
    <scope>NUCLEOTIDE SEQUENCE [LARGE SCALE GENOMIC DNA]</scope>
    <source>
        <strain evidence="9 10">CCM 8545</strain>
    </source>
</reference>
<dbReference type="Proteomes" id="UP001589758">
    <property type="component" value="Unassembled WGS sequence"/>
</dbReference>
<keyword evidence="3" id="KW-0808">Transferase</keyword>
<evidence type="ECO:0000313" key="10">
    <source>
        <dbReference type="Proteomes" id="UP001589758"/>
    </source>
</evidence>
<dbReference type="Pfam" id="PF14487">
    <property type="entry name" value="DarT"/>
    <property type="match status" value="1"/>
</dbReference>
<keyword evidence="7" id="KW-0472">Membrane</keyword>
<proteinExistence type="inferred from homology"/>
<evidence type="ECO:0000256" key="2">
    <source>
        <dbReference type="ARBA" id="ARBA00022676"/>
    </source>
</evidence>
<evidence type="ECO:0000256" key="6">
    <source>
        <dbReference type="PROSITE-ProRule" id="PRU01362"/>
    </source>
</evidence>
<evidence type="ECO:0000313" key="9">
    <source>
        <dbReference type="EMBL" id="MFC0180136.1"/>
    </source>
</evidence>
<evidence type="ECO:0000259" key="8">
    <source>
        <dbReference type="PROSITE" id="PS52018"/>
    </source>
</evidence>
<keyword evidence="2" id="KW-0328">Glycosyltransferase</keyword>
<comment type="caution">
    <text evidence="6">Lacks conserved residue(s) required for the propagation of feature annotation.</text>
</comment>
<dbReference type="RefSeq" id="WP_385877251.1">
    <property type="nucleotide sequence ID" value="NZ_JBHLXE010000092.1"/>
</dbReference>
<comment type="caution">
    <text evidence="9">The sequence shown here is derived from an EMBL/GenBank/DDBJ whole genome shotgun (WGS) entry which is preliminary data.</text>
</comment>
<evidence type="ECO:0000256" key="5">
    <source>
        <dbReference type="ARBA" id="ARBA00023125"/>
    </source>
</evidence>
<keyword evidence="1 6" id="KW-1277">Toxin-antitoxin system</keyword>
<evidence type="ECO:0000256" key="1">
    <source>
        <dbReference type="ARBA" id="ARBA00022649"/>
    </source>
</evidence>
<dbReference type="PROSITE" id="PS52018">
    <property type="entry name" value="DART"/>
    <property type="match status" value="1"/>
</dbReference>
<sequence length="81" mass="9749">MTDIKYKKLLYYLTSLNNLSSILKNRLIPRAQLNQFHDIEDQGIIKNRKKHKLENYVPFHWFSKILLMVAFKILGQIKNLF</sequence>
<feature type="domain" description="DarT" evidence="8">
    <location>
        <begin position="8"/>
        <end position="81"/>
    </location>
</feature>
<gene>
    <name evidence="9" type="ORF">ACFFIT_08590</name>
</gene>
<evidence type="ECO:0000256" key="4">
    <source>
        <dbReference type="ARBA" id="ARBA00022695"/>
    </source>
</evidence>
<accession>A0ABV6CCW7</accession>
<evidence type="ECO:0000256" key="7">
    <source>
        <dbReference type="SAM" id="Phobius"/>
    </source>
</evidence>
<keyword evidence="7" id="KW-1133">Transmembrane helix</keyword>
<keyword evidence="10" id="KW-1185">Reference proteome</keyword>